<dbReference type="Gene3D" id="3.90.550.10">
    <property type="entry name" value="Spore Coat Polysaccharide Biosynthesis Protein SpsA, Chain A"/>
    <property type="match status" value="1"/>
</dbReference>
<dbReference type="InterPro" id="IPR050256">
    <property type="entry name" value="Glycosyltransferase_2"/>
</dbReference>
<comment type="caution">
    <text evidence="2">The sequence shown here is derived from an EMBL/GenBank/DDBJ whole genome shotgun (WGS) entry which is preliminary data.</text>
</comment>
<dbReference type="Pfam" id="PF00535">
    <property type="entry name" value="Glycos_transf_2"/>
    <property type="match status" value="1"/>
</dbReference>
<dbReference type="STRING" id="1798374.A2Z33_05750"/>
<organism evidence="2 3">
    <name type="scientific">Candidatus Gottesmanbacteria bacterium RBG_16_52_11</name>
    <dbReference type="NCBI Taxonomy" id="1798374"/>
    <lineage>
        <taxon>Bacteria</taxon>
        <taxon>Candidatus Gottesmaniibacteriota</taxon>
    </lineage>
</organism>
<dbReference type="SUPFAM" id="SSF53448">
    <property type="entry name" value="Nucleotide-diphospho-sugar transferases"/>
    <property type="match status" value="1"/>
</dbReference>
<dbReference type="AlphaFoldDB" id="A0A1F5YX66"/>
<dbReference type="InterPro" id="IPR029044">
    <property type="entry name" value="Nucleotide-diphossugar_trans"/>
</dbReference>
<accession>A0A1F5YX66</accession>
<dbReference type="Proteomes" id="UP000178448">
    <property type="component" value="Unassembled WGS sequence"/>
</dbReference>
<dbReference type="PANTHER" id="PTHR48090:SF7">
    <property type="entry name" value="RFBJ PROTEIN"/>
    <property type="match status" value="1"/>
</dbReference>
<gene>
    <name evidence="2" type="ORF">A2Z33_05750</name>
</gene>
<dbReference type="InterPro" id="IPR001173">
    <property type="entry name" value="Glyco_trans_2-like"/>
</dbReference>
<protein>
    <recommendedName>
        <fullName evidence="1">Glycosyltransferase 2-like domain-containing protein</fullName>
    </recommendedName>
</protein>
<sequence>MRISAVIPIYNNEVSVAHVARVLTGHPGVDEVIAVDDGSTDGSAAAVSGVPGVKLVRFAANLGKGAGIVAGWHAASHDHILTVDADISRLRPDHVTDLISTYRAGKWDMVLSVNEYRFNIFASVTGQRIYRKQTVLPFVRVAETVGNGIEQVINHAHRGKRVKRIIARNVGHLLKHHKNDPLTAAVLYAREGWQIARTEVVLLTRQA</sequence>
<dbReference type="EMBL" id="MFJD01000001">
    <property type="protein sequence ID" value="OGG04788.1"/>
    <property type="molecule type" value="Genomic_DNA"/>
</dbReference>
<evidence type="ECO:0000259" key="1">
    <source>
        <dbReference type="Pfam" id="PF00535"/>
    </source>
</evidence>
<proteinExistence type="predicted"/>
<name>A0A1F5YX66_9BACT</name>
<evidence type="ECO:0000313" key="3">
    <source>
        <dbReference type="Proteomes" id="UP000178448"/>
    </source>
</evidence>
<evidence type="ECO:0000313" key="2">
    <source>
        <dbReference type="EMBL" id="OGG04788.1"/>
    </source>
</evidence>
<feature type="domain" description="Glycosyltransferase 2-like" evidence="1">
    <location>
        <begin position="4"/>
        <end position="119"/>
    </location>
</feature>
<reference evidence="2 3" key="1">
    <citation type="journal article" date="2016" name="Nat. Commun.">
        <title>Thousands of microbial genomes shed light on interconnected biogeochemical processes in an aquifer system.</title>
        <authorList>
            <person name="Anantharaman K."/>
            <person name="Brown C.T."/>
            <person name="Hug L.A."/>
            <person name="Sharon I."/>
            <person name="Castelle C.J."/>
            <person name="Probst A.J."/>
            <person name="Thomas B.C."/>
            <person name="Singh A."/>
            <person name="Wilkins M.J."/>
            <person name="Karaoz U."/>
            <person name="Brodie E.L."/>
            <person name="Williams K.H."/>
            <person name="Hubbard S.S."/>
            <person name="Banfield J.F."/>
        </authorList>
    </citation>
    <scope>NUCLEOTIDE SEQUENCE [LARGE SCALE GENOMIC DNA]</scope>
</reference>
<dbReference type="PANTHER" id="PTHR48090">
    <property type="entry name" value="UNDECAPRENYL-PHOSPHATE 4-DEOXY-4-FORMAMIDO-L-ARABINOSE TRANSFERASE-RELATED"/>
    <property type="match status" value="1"/>
</dbReference>